<feature type="binding site" evidence="18">
    <location>
        <position position="167"/>
    </location>
    <ligand>
        <name>UDP-N-acetyl-alpha-D-glucosamine</name>
        <dbReference type="ChEBI" id="CHEBI:57705"/>
    </ligand>
</feature>
<dbReference type="InterPro" id="IPR001451">
    <property type="entry name" value="Hexapep"/>
</dbReference>
<evidence type="ECO:0000256" key="17">
    <source>
        <dbReference type="ARBA" id="ARBA00049628"/>
    </source>
</evidence>
<dbReference type="Gene3D" id="2.160.10.10">
    <property type="entry name" value="Hexapeptide repeat proteins"/>
    <property type="match status" value="1"/>
</dbReference>
<feature type="domain" description="MobA-like NTP transferase" evidence="19">
    <location>
        <begin position="5"/>
        <end position="172"/>
    </location>
</feature>
<feature type="binding site" evidence="18">
    <location>
        <position position="438"/>
    </location>
    <ligand>
        <name>acetyl-CoA</name>
        <dbReference type="ChEBI" id="CHEBI:57288"/>
    </ligand>
</feature>
<evidence type="ECO:0000256" key="4">
    <source>
        <dbReference type="ARBA" id="ARBA00022490"/>
    </source>
</evidence>
<feature type="binding site" evidence="18">
    <location>
        <position position="349"/>
    </location>
    <ligand>
        <name>UDP-N-acetyl-alpha-D-glucosamine</name>
        <dbReference type="ChEBI" id="CHEBI:57705"/>
    </ligand>
</feature>
<dbReference type="Gene3D" id="3.90.550.10">
    <property type="entry name" value="Spore Coat Polysaccharide Biosynthesis Protein SpsA, Chain A"/>
    <property type="match status" value="1"/>
</dbReference>
<evidence type="ECO:0000259" key="19">
    <source>
        <dbReference type="Pfam" id="PF12804"/>
    </source>
</evidence>
<dbReference type="GO" id="GO:0019134">
    <property type="term" value="F:glucosamine-1-phosphate N-acetyltransferase activity"/>
    <property type="evidence" value="ECO:0007669"/>
    <property type="project" value="UniProtKB-UniRule"/>
</dbReference>
<evidence type="ECO:0000256" key="8">
    <source>
        <dbReference type="ARBA" id="ARBA00022737"/>
    </source>
</evidence>
<evidence type="ECO:0000313" key="22">
    <source>
        <dbReference type="Proteomes" id="UP000596063"/>
    </source>
</evidence>
<feature type="binding site" evidence="18">
    <location>
        <position position="331"/>
    </location>
    <ligand>
        <name>UDP-N-acetyl-alpha-D-glucosamine</name>
        <dbReference type="ChEBI" id="CHEBI:57705"/>
    </ligand>
</feature>
<feature type="binding site" evidence="18">
    <location>
        <position position="225"/>
    </location>
    <ligand>
        <name>Mg(2+)</name>
        <dbReference type="ChEBI" id="CHEBI:18420"/>
    </ligand>
</feature>
<dbReference type="GO" id="GO:0003977">
    <property type="term" value="F:UDP-N-acetylglucosamine diphosphorylase activity"/>
    <property type="evidence" value="ECO:0007669"/>
    <property type="project" value="UniProtKB-UniRule"/>
</dbReference>
<dbReference type="GO" id="GO:0016020">
    <property type="term" value="C:membrane"/>
    <property type="evidence" value="ECO:0007669"/>
    <property type="project" value="GOC"/>
</dbReference>
<evidence type="ECO:0000256" key="6">
    <source>
        <dbReference type="ARBA" id="ARBA00022695"/>
    </source>
</evidence>
<keyword evidence="9 18" id="KW-0460">Magnesium</keyword>
<evidence type="ECO:0000256" key="9">
    <source>
        <dbReference type="ARBA" id="ARBA00022842"/>
    </source>
</evidence>
<dbReference type="CDD" id="cd03353">
    <property type="entry name" value="LbH_GlmU_C"/>
    <property type="match status" value="1"/>
</dbReference>
<evidence type="ECO:0000256" key="3">
    <source>
        <dbReference type="ARBA" id="ARBA00007947"/>
    </source>
</evidence>
<feature type="region of interest" description="Linker" evidence="18">
    <location>
        <begin position="228"/>
        <end position="248"/>
    </location>
</feature>
<evidence type="ECO:0000256" key="12">
    <source>
        <dbReference type="ARBA" id="ARBA00023268"/>
    </source>
</evidence>
<comment type="similarity">
    <text evidence="3 18">In the N-terminal section; belongs to the N-acetylglucosamine-1-phosphate uridyltransferase family.</text>
</comment>
<evidence type="ECO:0000256" key="2">
    <source>
        <dbReference type="ARBA" id="ARBA00007707"/>
    </source>
</evidence>
<gene>
    <name evidence="18 21" type="primary">glmU</name>
    <name evidence="21" type="ORF">I6N98_18390</name>
</gene>
<feature type="binding site" evidence="18">
    <location>
        <position position="73"/>
    </location>
    <ligand>
        <name>UDP-N-acetyl-alpha-D-glucosamine</name>
        <dbReference type="ChEBI" id="CHEBI:57705"/>
    </ligand>
</feature>
<dbReference type="GO" id="GO:0009245">
    <property type="term" value="P:lipid A biosynthetic process"/>
    <property type="evidence" value="ECO:0007669"/>
    <property type="project" value="UniProtKB-UniRule"/>
</dbReference>
<evidence type="ECO:0000256" key="10">
    <source>
        <dbReference type="ARBA" id="ARBA00022960"/>
    </source>
</evidence>
<feature type="binding site" evidence="18">
    <location>
        <begin position="100"/>
        <end position="102"/>
    </location>
    <ligand>
        <name>UDP-N-acetyl-alpha-D-glucosamine</name>
        <dbReference type="ChEBI" id="CHEBI:57705"/>
    </ligand>
</feature>
<keyword evidence="22" id="KW-1185">Reference proteome</keyword>
<dbReference type="InterPro" id="IPR038009">
    <property type="entry name" value="GlmU_C_LbH"/>
</dbReference>
<dbReference type="SUPFAM" id="SSF51161">
    <property type="entry name" value="Trimeric LpxA-like enzymes"/>
    <property type="match status" value="1"/>
</dbReference>
<keyword evidence="8 18" id="KW-0677">Repeat</keyword>
<dbReference type="GO" id="GO:0005737">
    <property type="term" value="C:cytoplasm"/>
    <property type="evidence" value="ECO:0007669"/>
    <property type="project" value="UniProtKB-SubCell"/>
</dbReference>
<dbReference type="GO" id="GO:0006048">
    <property type="term" value="P:UDP-N-acetylglucosamine biosynthetic process"/>
    <property type="evidence" value="ECO:0007669"/>
    <property type="project" value="UniProtKB-UniPathway"/>
</dbReference>
<dbReference type="RefSeq" id="WP_198569773.1">
    <property type="nucleotide sequence ID" value="NZ_CP066167.1"/>
</dbReference>
<keyword evidence="5 18" id="KW-0808">Transferase</keyword>
<dbReference type="InterPro" id="IPR011004">
    <property type="entry name" value="Trimer_LpxA-like_sf"/>
</dbReference>
<dbReference type="InterPro" id="IPR018357">
    <property type="entry name" value="Hexapep_transf_CS"/>
</dbReference>
<feature type="binding site" evidence="18">
    <location>
        <begin position="384"/>
        <end position="385"/>
    </location>
    <ligand>
        <name>acetyl-CoA</name>
        <dbReference type="ChEBI" id="CHEBI:57288"/>
    </ligand>
</feature>
<feature type="binding site" evidence="18">
    <location>
        <position position="152"/>
    </location>
    <ligand>
        <name>UDP-N-acetyl-alpha-D-glucosamine</name>
        <dbReference type="ChEBI" id="CHEBI:57705"/>
    </ligand>
</feature>
<dbReference type="PANTHER" id="PTHR43584:SF3">
    <property type="entry name" value="BIFUNCTIONAL PROTEIN GLMU"/>
    <property type="match status" value="1"/>
</dbReference>
<comment type="similarity">
    <text evidence="2 18">In the C-terminal section; belongs to the transferase hexapeptide repeat family.</text>
</comment>
<evidence type="ECO:0000256" key="14">
    <source>
        <dbReference type="ARBA" id="ARBA00023316"/>
    </source>
</evidence>
<comment type="pathway">
    <text evidence="18">Nucleotide-sugar biosynthesis; UDP-N-acetyl-alpha-D-glucosamine biosynthesis; UDP-N-acetyl-alpha-D-glucosamine from N-acetyl-alpha-D-glucosamine 1-phosphate: step 1/1.</text>
</comment>
<comment type="catalytic activity">
    <reaction evidence="16 18">
        <text>N-acetyl-alpha-D-glucosamine 1-phosphate + UTP + H(+) = UDP-N-acetyl-alpha-D-glucosamine + diphosphate</text>
        <dbReference type="Rhea" id="RHEA:13509"/>
        <dbReference type="ChEBI" id="CHEBI:15378"/>
        <dbReference type="ChEBI" id="CHEBI:33019"/>
        <dbReference type="ChEBI" id="CHEBI:46398"/>
        <dbReference type="ChEBI" id="CHEBI:57705"/>
        <dbReference type="ChEBI" id="CHEBI:57776"/>
        <dbReference type="EC" id="2.7.7.23"/>
    </reaction>
</comment>
<keyword evidence="13 18" id="KW-0012">Acyltransferase</keyword>
<dbReference type="HAMAP" id="MF_01631">
    <property type="entry name" value="GlmU"/>
    <property type="match status" value="1"/>
</dbReference>
<dbReference type="EMBL" id="CP066167">
    <property type="protein sequence ID" value="QQD18275.1"/>
    <property type="molecule type" value="Genomic_DNA"/>
</dbReference>
<dbReference type="InterPro" id="IPR029044">
    <property type="entry name" value="Nucleotide-diphossugar_trans"/>
</dbReference>
<name>A0A7T4URE5_9GAMM</name>
<evidence type="ECO:0000259" key="20">
    <source>
        <dbReference type="Pfam" id="PF25087"/>
    </source>
</evidence>
<comment type="catalytic activity">
    <reaction evidence="15 18">
        <text>alpha-D-glucosamine 1-phosphate + acetyl-CoA = N-acetyl-alpha-D-glucosamine 1-phosphate + CoA + H(+)</text>
        <dbReference type="Rhea" id="RHEA:13725"/>
        <dbReference type="ChEBI" id="CHEBI:15378"/>
        <dbReference type="ChEBI" id="CHEBI:57287"/>
        <dbReference type="ChEBI" id="CHEBI:57288"/>
        <dbReference type="ChEBI" id="CHEBI:57776"/>
        <dbReference type="ChEBI" id="CHEBI:58516"/>
        <dbReference type="EC" id="2.3.1.157"/>
    </reaction>
</comment>
<dbReference type="InterPro" id="IPR056729">
    <property type="entry name" value="GMPPB_C"/>
</dbReference>
<dbReference type="InterPro" id="IPR005882">
    <property type="entry name" value="Bifunctional_GlmU"/>
</dbReference>
<feature type="binding site" evidence="18">
    <location>
        <position position="102"/>
    </location>
    <ligand>
        <name>Mg(2+)</name>
        <dbReference type="ChEBI" id="CHEBI:18420"/>
    </ligand>
</feature>
<feature type="binding site" evidence="18">
    <location>
        <begin position="8"/>
        <end position="11"/>
    </location>
    <ligand>
        <name>UDP-N-acetyl-alpha-D-glucosamine</name>
        <dbReference type="ChEBI" id="CHEBI:57705"/>
    </ligand>
</feature>
<feature type="binding site" evidence="18">
    <location>
        <position position="22"/>
    </location>
    <ligand>
        <name>UDP-N-acetyl-alpha-D-glucosamine</name>
        <dbReference type="ChEBI" id="CHEBI:57705"/>
    </ligand>
</feature>
<dbReference type="Pfam" id="PF25087">
    <property type="entry name" value="GMPPB_C"/>
    <property type="match status" value="1"/>
</dbReference>
<evidence type="ECO:0000256" key="7">
    <source>
        <dbReference type="ARBA" id="ARBA00022723"/>
    </source>
</evidence>
<dbReference type="EC" id="2.7.7.23" evidence="18"/>
<feature type="region of interest" description="N-acetyltransferase" evidence="18">
    <location>
        <begin position="249"/>
        <end position="464"/>
    </location>
</feature>
<dbReference type="GO" id="GO:0008360">
    <property type="term" value="P:regulation of cell shape"/>
    <property type="evidence" value="ECO:0007669"/>
    <property type="project" value="UniProtKB-KW"/>
</dbReference>
<dbReference type="EC" id="2.3.1.157" evidence="18"/>
<dbReference type="PANTHER" id="PTHR43584">
    <property type="entry name" value="NUCLEOTIDYL TRANSFERASE"/>
    <property type="match status" value="1"/>
</dbReference>
<comment type="cofactor">
    <cofactor evidence="18">
        <name>Mg(2+)</name>
        <dbReference type="ChEBI" id="CHEBI:18420"/>
    </cofactor>
    <text evidence="18">Binds 1 Mg(2+) ion per subunit.</text>
</comment>
<evidence type="ECO:0000256" key="5">
    <source>
        <dbReference type="ARBA" id="ARBA00022679"/>
    </source>
</evidence>
<dbReference type="UniPathway" id="UPA00973"/>
<comment type="pathway">
    <text evidence="18">Nucleotide-sugar biosynthesis; UDP-N-acetyl-alpha-D-glucosamine biosynthesis; N-acetyl-alpha-D-glucosamine 1-phosphate from alpha-D-glucosamine 6-phosphate (route II): step 2/2.</text>
</comment>
<feature type="binding site" evidence="18">
    <location>
        <begin position="78"/>
        <end position="79"/>
    </location>
    <ligand>
        <name>UDP-N-acetyl-alpha-D-glucosamine</name>
        <dbReference type="ChEBI" id="CHEBI:57705"/>
    </ligand>
</feature>
<sequence>MSAEVVILAAGQGSRMRSTLPKVLHTLAGKTLLQWAVDAVRPLQTEKLHIVIGHGGDQVQSALQHEAVNWVEQAEQKGTGHAVAQALPDIADDAAVLITYGDVPLIAPQTLSSLLSSIDESSIAILSAYVDDPSGYGRIVRDNKDNVTAIVEHKDASAEQLAIAEINTGVLAAPAKALKRWLPQLQANNAQGEYYLTDIIAMAVADSFSIAVAHPKDLIEIQGINSRRQLQEVERALQHQRALQLMDEGVGLADAQRLDIRGELSADSDCFIDINCVFEGTVTLGHHVRIGPNCMIINSRIGDGVEIKANSIVEDADVSGDCVIGPFARLRPGSVLGNGVKVGNFVEVKKSRLADGAKVNHLSYIGDAEVGSLTNIGAGTITCNYDGVNKHKTRIGKASFIGSNTSLVAPVEIGDNATIGAGSTITGKVDDNELAVARGRQRNIQNWKRPEATKTVGSKNADKH</sequence>
<dbReference type="GO" id="GO:0071555">
    <property type="term" value="P:cell wall organization"/>
    <property type="evidence" value="ECO:0007669"/>
    <property type="project" value="UniProtKB-KW"/>
</dbReference>
<feature type="binding site" evidence="18">
    <location>
        <position position="225"/>
    </location>
    <ligand>
        <name>UDP-N-acetyl-alpha-D-glucosamine</name>
        <dbReference type="ChEBI" id="CHEBI:57705"/>
    </ligand>
</feature>
<keyword evidence="6 18" id="KW-0548">Nucleotidyltransferase</keyword>
<feature type="binding site" evidence="18">
    <location>
        <position position="421"/>
    </location>
    <ligand>
        <name>acetyl-CoA</name>
        <dbReference type="ChEBI" id="CHEBI:57288"/>
    </ligand>
</feature>
<dbReference type="AlphaFoldDB" id="A0A7T4URE5"/>
<dbReference type="GO" id="GO:0009252">
    <property type="term" value="P:peptidoglycan biosynthetic process"/>
    <property type="evidence" value="ECO:0007669"/>
    <property type="project" value="UniProtKB-UniRule"/>
</dbReference>
<dbReference type="NCBIfam" id="TIGR01173">
    <property type="entry name" value="glmU"/>
    <property type="match status" value="1"/>
</dbReference>
<evidence type="ECO:0000256" key="18">
    <source>
        <dbReference type="HAMAP-Rule" id="MF_01631"/>
    </source>
</evidence>
<keyword evidence="10 18" id="KW-0133">Cell shape</keyword>
<dbReference type="KEGG" id="snan:I6N98_18390"/>
<feature type="region of interest" description="Pyrophosphorylase" evidence="18">
    <location>
        <begin position="1"/>
        <end position="227"/>
    </location>
</feature>
<dbReference type="PROSITE" id="PS00101">
    <property type="entry name" value="HEXAPEP_TRANSFERASES"/>
    <property type="match status" value="1"/>
</dbReference>
<feature type="binding site" evidence="18">
    <location>
        <position position="364"/>
    </location>
    <ligand>
        <name>UDP-N-acetyl-alpha-D-glucosamine</name>
        <dbReference type="ChEBI" id="CHEBI:57705"/>
    </ligand>
</feature>
<evidence type="ECO:0000256" key="11">
    <source>
        <dbReference type="ARBA" id="ARBA00022984"/>
    </source>
</evidence>
<dbReference type="Pfam" id="PF00132">
    <property type="entry name" value="Hexapep"/>
    <property type="match status" value="1"/>
</dbReference>
<feature type="active site" description="Proton acceptor" evidence="18">
    <location>
        <position position="361"/>
    </location>
</feature>
<keyword evidence="11 18" id="KW-0573">Peptidoglycan synthesis</keyword>
<accession>A0A7T4URE5</accession>
<feature type="binding site" evidence="18">
    <location>
        <position position="137"/>
    </location>
    <ligand>
        <name>UDP-N-acetyl-alpha-D-glucosamine</name>
        <dbReference type="ChEBI" id="CHEBI:57705"/>
    </ligand>
</feature>
<evidence type="ECO:0000256" key="15">
    <source>
        <dbReference type="ARBA" id="ARBA00048247"/>
    </source>
</evidence>
<feature type="binding site" evidence="18">
    <location>
        <position position="375"/>
    </location>
    <ligand>
        <name>UDP-N-acetyl-alpha-D-glucosamine</name>
        <dbReference type="ChEBI" id="CHEBI:57705"/>
    </ligand>
</feature>
<evidence type="ECO:0000256" key="13">
    <source>
        <dbReference type="ARBA" id="ARBA00023315"/>
    </source>
</evidence>
<keyword evidence="12 18" id="KW-0511">Multifunctional enzyme</keyword>
<dbReference type="GO" id="GO:0000287">
    <property type="term" value="F:magnesium ion binding"/>
    <property type="evidence" value="ECO:0007669"/>
    <property type="project" value="UniProtKB-UniRule"/>
</dbReference>
<keyword evidence="14 18" id="KW-0961">Cell wall biogenesis/degradation</keyword>
<comment type="subcellular location">
    <subcellularLocation>
        <location evidence="1 18">Cytoplasm</location>
    </subcellularLocation>
</comment>
<keyword evidence="7 18" id="KW-0479">Metal-binding</keyword>
<dbReference type="UniPathway" id="UPA00113">
    <property type="reaction ID" value="UER00532"/>
</dbReference>
<feature type="domain" description="Mannose-1-phosphate guanyltransferase C-terminal" evidence="20">
    <location>
        <begin position="262"/>
        <end position="343"/>
    </location>
</feature>
<evidence type="ECO:0000256" key="1">
    <source>
        <dbReference type="ARBA" id="ARBA00004496"/>
    </source>
</evidence>
<dbReference type="CDD" id="cd02540">
    <property type="entry name" value="GT2_GlmU_N_bac"/>
    <property type="match status" value="1"/>
</dbReference>
<dbReference type="SUPFAM" id="SSF53448">
    <property type="entry name" value="Nucleotide-diphospho-sugar transferases"/>
    <property type="match status" value="1"/>
</dbReference>
<comment type="subunit">
    <text evidence="18">Homotrimer.</text>
</comment>
<protein>
    <recommendedName>
        <fullName evidence="18">Bifunctional protein GlmU</fullName>
    </recommendedName>
    <domain>
        <recommendedName>
            <fullName evidence="18">UDP-N-acetylglucosamine pyrophosphorylase</fullName>
            <ecNumber evidence="18">2.7.7.23</ecNumber>
        </recommendedName>
        <alternativeName>
            <fullName evidence="18">N-acetylglucosamine-1-phosphate uridyltransferase</fullName>
        </alternativeName>
    </domain>
    <domain>
        <recommendedName>
            <fullName evidence="18">Glucosamine-1-phosphate N-acetyltransferase</fullName>
            <ecNumber evidence="18">2.3.1.157</ecNumber>
        </recommendedName>
    </domain>
</protein>
<reference evidence="21 22" key="1">
    <citation type="submission" date="2020-12" db="EMBL/GenBank/DDBJ databases">
        <authorList>
            <person name="Shan Y."/>
        </authorList>
    </citation>
    <scope>NUCLEOTIDE SEQUENCE [LARGE SCALE GENOMIC DNA]</scope>
    <source>
        <strain evidence="22">csc3.9</strain>
    </source>
</reference>
<dbReference type="GO" id="GO:0000902">
    <property type="term" value="P:cell morphogenesis"/>
    <property type="evidence" value="ECO:0007669"/>
    <property type="project" value="UniProtKB-UniRule"/>
</dbReference>
<comment type="function">
    <text evidence="17 18">Catalyzes the last two sequential reactions in the de novo biosynthetic pathway for UDP-N-acetylglucosamine (UDP-GlcNAc). The C-terminal domain catalyzes the transfer of acetyl group from acetyl coenzyme A to glucosamine-1-phosphate (GlcN-1-P) to produce N-acetylglucosamine-1-phosphate (GlcNAc-1-P), which is converted into UDP-GlcNAc by the transfer of uridine 5-monophosphate (from uridine 5-triphosphate), a reaction catalyzed by the N-terminal domain.</text>
</comment>
<dbReference type="InterPro" id="IPR025877">
    <property type="entry name" value="MobA-like_NTP_Trfase"/>
</dbReference>
<proteinExistence type="inferred from homology"/>
<organism evidence="21 22">
    <name type="scientific">Spongiibacter nanhainus</name>
    <dbReference type="NCBI Taxonomy" id="2794344"/>
    <lineage>
        <taxon>Bacteria</taxon>
        <taxon>Pseudomonadati</taxon>
        <taxon>Pseudomonadota</taxon>
        <taxon>Gammaproteobacteria</taxon>
        <taxon>Cellvibrionales</taxon>
        <taxon>Spongiibacteraceae</taxon>
        <taxon>Spongiibacter</taxon>
    </lineage>
</organism>
<dbReference type="Proteomes" id="UP000596063">
    <property type="component" value="Chromosome"/>
</dbReference>
<comment type="pathway">
    <text evidence="18">Bacterial outer membrane biogenesis; LPS lipid A biosynthesis.</text>
</comment>
<evidence type="ECO:0000313" key="21">
    <source>
        <dbReference type="EMBL" id="QQD18275.1"/>
    </source>
</evidence>
<feature type="binding site" evidence="18">
    <location>
        <position position="378"/>
    </location>
    <ligand>
        <name>acetyl-CoA</name>
        <dbReference type="ChEBI" id="CHEBI:57288"/>
    </ligand>
</feature>
<dbReference type="InterPro" id="IPR050065">
    <property type="entry name" value="GlmU-like"/>
</dbReference>
<dbReference type="Pfam" id="PF12804">
    <property type="entry name" value="NTP_transf_3"/>
    <property type="match status" value="1"/>
</dbReference>
<keyword evidence="4 18" id="KW-0963">Cytoplasm</keyword>
<evidence type="ECO:0000256" key="16">
    <source>
        <dbReference type="ARBA" id="ARBA00048493"/>
    </source>
</evidence>
<feature type="binding site" evidence="18">
    <location>
        <position position="403"/>
    </location>
    <ligand>
        <name>acetyl-CoA</name>
        <dbReference type="ChEBI" id="CHEBI:57288"/>
    </ligand>
</feature>